<dbReference type="PATRIC" id="fig|1244083.3.peg.1324"/>
<dbReference type="AlphaFoldDB" id="M5IQU9"/>
<protein>
    <submittedName>
        <fullName evidence="1">Uncharacterized protein</fullName>
    </submittedName>
</protein>
<sequence>MPNLTRTNLMQIRKTAKNKTQIYPPFLYKFAAVKPNLNAYLRIYSCFSGIIAKISQRMKNDDKKNYFTRRVYRDDADGLLH</sequence>
<evidence type="ECO:0000313" key="1">
    <source>
        <dbReference type="EMBL" id="EKU11456.1"/>
    </source>
</evidence>
<reference evidence="1 2" key="1">
    <citation type="journal article" date="2013" name="Genome Announc.">
        <title>Genome Sequence of Campylobacter showae UNSWCD, Isolated from a Patient with Crohn's Disease.</title>
        <authorList>
            <person name="Tay A.P."/>
            <person name="Kaakoush N.O."/>
            <person name="Deshpande N.P."/>
            <person name="Chen Z."/>
            <person name="Mitchell H."/>
            <person name="Wilkins M.R."/>
        </authorList>
    </citation>
    <scope>NUCLEOTIDE SEQUENCE [LARGE SCALE GENOMIC DNA]</scope>
    <source>
        <strain evidence="1 2">CSUNSWCD</strain>
    </source>
</reference>
<organism evidence="1 2">
    <name type="scientific">Campylobacter showae CSUNSWCD</name>
    <dbReference type="NCBI Taxonomy" id="1244083"/>
    <lineage>
        <taxon>Bacteria</taxon>
        <taxon>Pseudomonadati</taxon>
        <taxon>Campylobacterota</taxon>
        <taxon>Epsilonproteobacteria</taxon>
        <taxon>Campylobacterales</taxon>
        <taxon>Campylobacteraceae</taxon>
        <taxon>Campylobacter</taxon>
    </lineage>
</organism>
<accession>M5IQU9</accession>
<proteinExistence type="predicted"/>
<evidence type="ECO:0000313" key="2">
    <source>
        <dbReference type="Proteomes" id="UP000011939"/>
    </source>
</evidence>
<gene>
    <name evidence="1" type="ORF">CSUNSWCD_2082</name>
</gene>
<dbReference type="STRING" id="1244083.CSUNSWCD_2082"/>
<dbReference type="Proteomes" id="UP000011939">
    <property type="component" value="Unassembled WGS sequence"/>
</dbReference>
<name>M5IQU9_9BACT</name>
<dbReference type="EMBL" id="AMZQ01000007">
    <property type="protein sequence ID" value="EKU11456.1"/>
    <property type="molecule type" value="Genomic_DNA"/>
</dbReference>
<comment type="caution">
    <text evidence="1">The sequence shown here is derived from an EMBL/GenBank/DDBJ whole genome shotgun (WGS) entry which is preliminary data.</text>
</comment>